<name>A0A084FWT4_PSEDA</name>
<dbReference type="KEGG" id="sapo:SAPIO_CDS9436"/>
<reference evidence="3 4" key="1">
    <citation type="journal article" date="2014" name="Genome Announc.">
        <title>Draft genome sequence of the pathogenic fungus Scedosporium apiospermum.</title>
        <authorList>
            <person name="Vandeputte P."/>
            <person name="Ghamrawi S."/>
            <person name="Rechenmann M."/>
            <person name="Iltis A."/>
            <person name="Giraud S."/>
            <person name="Fleury M."/>
            <person name="Thornton C."/>
            <person name="Delhaes L."/>
            <person name="Meyer W."/>
            <person name="Papon N."/>
            <person name="Bouchara J.P."/>
        </authorList>
    </citation>
    <scope>NUCLEOTIDE SEQUENCE [LARGE SCALE GENOMIC DNA]</scope>
    <source>
        <strain evidence="3 4">IHEM 14462</strain>
    </source>
</reference>
<dbReference type="Proteomes" id="UP000028545">
    <property type="component" value="Unassembled WGS sequence"/>
</dbReference>
<sequence>MSSSSSSGSNTDDVTEIIVASIALLFSVLAFATTTFQALQQHFASAAGYYACSEQVIGKWAQFTHRRMRWSDFRMEVSFEVPVIFVARPENEKGPLGENKTNKIIKLDGDEEENLKYTSDWTKVEKKVDETKHQLVHTADNEKATWYALLMAIYRMENESRAWQRKALGYNPPNGTSPAHGLVVCFQRKRRTWDGMHKDLGKPYATTTISHFVEMMGMLGIYWKEFDLNNDKYRAQGNGFAVYGSYVNNLGITFLFQKISSTWFEKNRVVPNYSVKKLCFGYAPTIFHEEKELIYADEPKDVGTLQLGSFAEIAQTLMAFGCDTRTVKYFGKHQDQARHSHIFPKCDNYLKQQELFELVKQVLCVHIQEVLGVLNCRSNTELDDSKDATKSTSRHPAGHPRSTRHRDGALVVVSDETDDIIEDNPIYVGDVTMRDIDSASFSDRHSLLMEIVKQAKKLAIEVHGSIENLAALMPTTSPPNMGMKKFLTFKQFHDEPMEAPSQDLSRLPEKADRQRDDFAGMASIPFPYLKGQAEPEHGRLCLGCYKTQELCYNRLFPASVLSDLAPPGTNPRRAIQAMSERLHSSGGLREHTKNCYGARQMIV</sequence>
<keyword evidence="2" id="KW-1133">Transmembrane helix</keyword>
<dbReference type="EMBL" id="JOWA01000143">
    <property type="protein sequence ID" value="KEZ39546.1"/>
    <property type="molecule type" value="Genomic_DNA"/>
</dbReference>
<dbReference type="VEuPathDB" id="FungiDB:SAPIO_CDS9436"/>
<accession>A0A084FWT4</accession>
<evidence type="ECO:0000256" key="1">
    <source>
        <dbReference type="SAM" id="MobiDB-lite"/>
    </source>
</evidence>
<evidence type="ECO:0000256" key="2">
    <source>
        <dbReference type="SAM" id="Phobius"/>
    </source>
</evidence>
<dbReference type="GeneID" id="27728508"/>
<gene>
    <name evidence="3" type="ORF">SAPIO_CDS9436</name>
</gene>
<evidence type="ECO:0000313" key="3">
    <source>
        <dbReference type="EMBL" id="KEZ39546.1"/>
    </source>
</evidence>
<proteinExistence type="predicted"/>
<keyword evidence="2" id="KW-0812">Transmembrane</keyword>
<feature type="compositionally biased region" description="Basic residues" evidence="1">
    <location>
        <begin position="392"/>
        <end position="404"/>
    </location>
</feature>
<evidence type="ECO:0000313" key="4">
    <source>
        <dbReference type="Proteomes" id="UP000028545"/>
    </source>
</evidence>
<evidence type="ECO:0008006" key="5">
    <source>
        <dbReference type="Google" id="ProtNLM"/>
    </source>
</evidence>
<dbReference type="RefSeq" id="XP_016639345.1">
    <property type="nucleotide sequence ID" value="XM_016790835.1"/>
</dbReference>
<dbReference type="HOGENOM" id="CLU_452803_0_0_1"/>
<keyword evidence="4" id="KW-1185">Reference proteome</keyword>
<feature type="transmembrane region" description="Helical" evidence="2">
    <location>
        <begin position="17"/>
        <end position="39"/>
    </location>
</feature>
<dbReference type="AlphaFoldDB" id="A0A084FWT4"/>
<organism evidence="3 4">
    <name type="scientific">Pseudallescheria apiosperma</name>
    <name type="common">Scedosporium apiospermum</name>
    <dbReference type="NCBI Taxonomy" id="563466"/>
    <lineage>
        <taxon>Eukaryota</taxon>
        <taxon>Fungi</taxon>
        <taxon>Dikarya</taxon>
        <taxon>Ascomycota</taxon>
        <taxon>Pezizomycotina</taxon>
        <taxon>Sordariomycetes</taxon>
        <taxon>Hypocreomycetidae</taxon>
        <taxon>Microascales</taxon>
        <taxon>Microascaceae</taxon>
        <taxon>Scedosporium</taxon>
    </lineage>
</organism>
<protein>
    <recommendedName>
        <fullName evidence="5">Modin</fullName>
    </recommendedName>
</protein>
<dbReference type="OrthoDB" id="5227693at2759"/>
<comment type="caution">
    <text evidence="3">The sequence shown here is derived from an EMBL/GenBank/DDBJ whole genome shotgun (WGS) entry which is preliminary data.</text>
</comment>
<feature type="region of interest" description="Disordered" evidence="1">
    <location>
        <begin position="382"/>
        <end position="407"/>
    </location>
</feature>
<keyword evidence="2" id="KW-0472">Membrane</keyword>